<dbReference type="Proteomes" id="UP000526003">
    <property type="component" value="Unassembled WGS sequence"/>
</dbReference>
<evidence type="ECO:0000313" key="2">
    <source>
        <dbReference type="EMBL" id="MBC2689616.1"/>
    </source>
</evidence>
<dbReference type="RefSeq" id="WP_185818193.1">
    <property type="nucleotide sequence ID" value="NZ_JACMYG010000005.1"/>
</dbReference>
<dbReference type="Pfam" id="PF10005">
    <property type="entry name" value="Zn_ribbon_DZR_6"/>
    <property type="match status" value="1"/>
</dbReference>
<dbReference type="AlphaFoldDB" id="A0A7X1GC23"/>
<dbReference type="PIRSF" id="PIRSF012641">
    <property type="entry name" value="UCP012641"/>
    <property type="match status" value="1"/>
</dbReference>
<evidence type="ECO:0000313" key="3">
    <source>
        <dbReference type="Proteomes" id="UP000526003"/>
    </source>
</evidence>
<dbReference type="Pfam" id="PF15887">
    <property type="entry name" value="Peptidase_Mx"/>
    <property type="match status" value="1"/>
</dbReference>
<protein>
    <submittedName>
        <fullName evidence="2">Putative zinc-binding peptidase</fullName>
    </submittedName>
</protein>
<gene>
    <name evidence="2" type="ORF">H7995_07370</name>
</gene>
<name>A0A7X1GC23_9PSED</name>
<accession>A0A7X1GC23</accession>
<comment type="caution">
    <text evidence="2">The sequence shown here is derived from an EMBL/GenBank/DDBJ whole genome shotgun (WGS) entry which is preliminary data.</text>
</comment>
<evidence type="ECO:0000259" key="1">
    <source>
        <dbReference type="Pfam" id="PF10005"/>
    </source>
</evidence>
<reference evidence="2 3" key="1">
    <citation type="submission" date="2020-08" db="EMBL/GenBank/DDBJ databases">
        <title>Pseudomonas sp. nov.</title>
        <authorList>
            <person name="Gieschler S."/>
            <person name="Fiedler G."/>
            <person name="Brinks E."/>
            <person name="Boehnlein C."/>
            <person name="Franz C.M.A.P."/>
            <person name="Kabisch J."/>
        </authorList>
    </citation>
    <scope>NUCLEOTIDE SEQUENCE [LARGE SCALE GENOMIC DNA]</scope>
    <source>
        <strain evidence="2 3">MBT-1</strain>
    </source>
</reference>
<keyword evidence="3" id="KW-1185">Reference proteome</keyword>
<sequence>MYRFFEQLSARIAAPFIGDSSRNSKVWPCRCGQSLFFRNSQCLACTAALGYQPEQSRLSSLQPGPQPDTWHLDADLGGGLFRRCANLDTPAACNWLLPAGDPHSHCIACRLNRTIPDLSIAQNHEHWRKVEIAKRRLVAQLLDLGLQVIDRSIDEEHGLAFDFVSIDLDGKPPMTGHASGLVTLDIREADDAHRERVRVQMGEPYRTLLGHLRHEVGHYYWDRLIANGPWLDGCRQVFGDERASYAEALERHYQQGAPVDWQQSHVSAYATMHPWEDWAETWAHYLHMMDAVDTALGLGMSARQMDFDYPAFPASVLYDPQHPGAAAFLSFVNAWIELAGMLNELSRSMGQPDFYPFVLPPGVVGKLHFIHLVIQQEGGRADQAVQAL</sequence>
<proteinExistence type="predicted"/>
<organism evidence="2 3">
    <name type="scientific">Pseudomonas kielensis</name>
    <dbReference type="NCBI Taxonomy" id="2762577"/>
    <lineage>
        <taxon>Bacteria</taxon>
        <taxon>Pseudomonadati</taxon>
        <taxon>Pseudomonadota</taxon>
        <taxon>Gammaproteobacteria</taxon>
        <taxon>Pseudomonadales</taxon>
        <taxon>Pseudomonadaceae</taxon>
        <taxon>Pseudomonas</taxon>
    </lineage>
</organism>
<dbReference type="InterPro" id="IPR011201">
    <property type="entry name" value="Zinc-ribbon_6_bact"/>
</dbReference>
<dbReference type="InterPro" id="IPR031321">
    <property type="entry name" value="UCP012641"/>
</dbReference>
<dbReference type="EMBL" id="JACMYG010000005">
    <property type="protein sequence ID" value="MBC2689616.1"/>
    <property type="molecule type" value="Genomic_DNA"/>
</dbReference>
<feature type="domain" description="Zinc-ribbon" evidence="1">
    <location>
        <begin position="27"/>
        <end position="119"/>
    </location>
</feature>